<evidence type="ECO:0000313" key="3">
    <source>
        <dbReference type="Proteomes" id="UP001597221"/>
    </source>
</evidence>
<organism evidence="2 3">
    <name type="scientific">Oceanobacillus luteolus</name>
    <dbReference type="NCBI Taxonomy" id="1274358"/>
    <lineage>
        <taxon>Bacteria</taxon>
        <taxon>Bacillati</taxon>
        <taxon>Bacillota</taxon>
        <taxon>Bacilli</taxon>
        <taxon>Bacillales</taxon>
        <taxon>Bacillaceae</taxon>
        <taxon>Oceanobacillus</taxon>
    </lineage>
</organism>
<protein>
    <recommendedName>
        <fullName evidence="1">Tubby C-terminal domain-containing protein</fullName>
    </recommendedName>
</protein>
<keyword evidence="3" id="KW-1185">Reference proteome</keyword>
<dbReference type="RefSeq" id="WP_379599143.1">
    <property type="nucleotide sequence ID" value="NZ_JBHUDE010000161.1"/>
</dbReference>
<sequence>MELFAALPFYKPSDKTIYIYDSNHEEIGYVQRNYTSRLNRVANHLPISILENTNIIGEQDGYTLEIQEQSFKANLLKLKWDVYLERDGNKESFLMEDLTKISTDPELAYHKTEHRYLLKKDGLSGNWLVSIEDSPFICAEVKVLKQVPNQIKITLNTHDLKAIEVLGMYYVIHLVY</sequence>
<dbReference type="InterPro" id="IPR056944">
    <property type="entry name" value="Tubby_C-like"/>
</dbReference>
<feature type="domain" description="Tubby C-terminal" evidence="1">
    <location>
        <begin position="6"/>
        <end position="175"/>
    </location>
</feature>
<dbReference type="EMBL" id="JBHUDE010000161">
    <property type="protein sequence ID" value="MFD1609704.1"/>
    <property type="molecule type" value="Genomic_DNA"/>
</dbReference>
<dbReference type="Pfam" id="PF23728">
    <property type="entry name" value="Tubby_C_like"/>
    <property type="match status" value="1"/>
</dbReference>
<evidence type="ECO:0000313" key="2">
    <source>
        <dbReference type="EMBL" id="MFD1609704.1"/>
    </source>
</evidence>
<reference evidence="3" key="1">
    <citation type="journal article" date="2019" name="Int. J. Syst. Evol. Microbiol.">
        <title>The Global Catalogue of Microorganisms (GCM) 10K type strain sequencing project: providing services to taxonomists for standard genome sequencing and annotation.</title>
        <authorList>
            <consortium name="The Broad Institute Genomics Platform"/>
            <consortium name="The Broad Institute Genome Sequencing Center for Infectious Disease"/>
            <person name="Wu L."/>
            <person name="Ma J."/>
        </authorList>
    </citation>
    <scope>NUCLEOTIDE SEQUENCE [LARGE SCALE GENOMIC DNA]</scope>
    <source>
        <strain evidence="3">CGMCC 1.12376</strain>
    </source>
</reference>
<evidence type="ECO:0000259" key="1">
    <source>
        <dbReference type="Pfam" id="PF23728"/>
    </source>
</evidence>
<comment type="caution">
    <text evidence="2">The sequence shown here is derived from an EMBL/GenBank/DDBJ whole genome shotgun (WGS) entry which is preliminary data.</text>
</comment>
<proteinExistence type="predicted"/>
<dbReference type="Proteomes" id="UP001597221">
    <property type="component" value="Unassembled WGS sequence"/>
</dbReference>
<gene>
    <name evidence="2" type="ORF">ACFSBH_18980</name>
</gene>
<name>A0ABW4HVP2_9BACI</name>
<accession>A0ABW4HVP2</accession>